<dbReference type="AlphaFoldDB" id="A0A1I1GEE1"/>
<dbReference type="Proteomes" id="UP000199612">
    <property type="component" value="Unassembled WGS sequence"/>
</dbReference>
<organism evidence="2 3">
    <name type="scientific">Alkalibacterium subtropicum</name>
    <dbReference type="NCBI Taxonomy" id="753702"/>
    <lineage>
        <taxon>Bacteria</taxon>
        <taxon>Bacillati</taxon>
        <taxon>Bacillota</taxon>
        <taxon>Bacilli</taxon>
        <taxon>Lactobacillales</taxon>
        <taxon>Carnobacteriaceae</taxon>
        <taxon>Alkalibacterium</taxon>
    </lineage>
</organism>
<dbReference type="RefSeq" id="WP_091528785.1">
    <property type="nucleotide sequence ID" value="NZ_FOLT01000003.1"/>
</dbReference>
<evidence type="ECO:0000313" key="3">
    <source>
        <dbReference type="Proteomes" id="UP000199612"/>
    </source>
</evidence>
<protein>
    <submittedName>
        <fullName evidence="2">Glycosyltransferase involved in cell wall bisynthesis</fullName>
    </submittedName>
</protein>
<dbReference type="EMBL" id="FOLT01000003">
    <property type="protein sequence ID" value="SFC09836.1"/>
    <property type="molecule type" value="Genomic_DNA"/>
</dbReference>
<accession>A0A1I1GEE1</accession>
<name>A0A1I1GEE1_9LACT</name>
<evidence type="ECO:0000313" key="2">
    <source>
        <dbReference type="EMBL" id="SFC09836.1"/>
    </source>
</evidence>
<dbReference type="InterPro" id="IPR001296">
    <property type="entry name" value="Glyco_trans_1"/>
</dbReference>
<dbReference type="SUPFAM" id="SSF53756">
    <property type="entry name" value="UDP-Glycosyltransferase/glycogen phosphorylase"/>
    <property type="match status" value="1"/>
</dbReference>
<keyword evidence="2" id="KW-0808">Transferase</keyword>
<dbReference type="GO" id="GO:0016757">
    <property type="term" value="F:glycosyltransferase activity"/>
    <property type="evidence" value="ECO:0007669"/>
    <property type="project" value="InterPro"/>
</dbReference>
<dbReference type="PANTHER" id="PTHR12526">
    <property type="entry name" value="GLYCOSYLTRANSFERASE"/>
    <property type="match status" value="1"/>
</dbReference>
<gene>
    <name evidence="2" type="ORF">SAMN04488102_10332</name>
</gene>
<dbReference type="Pfam" id="PF00534">
    <property type="entry name" value="Glycos_transf_1"/>
    <property type="match status" value="1"/>
</dbReference>
<dbReference type="OrthoDB" id="9804196at2"/>
<dbReference type="Gene3D" id="3.40.50.2000">
    <property type="entry name" value="Glycogen Phosphorylase B"/>
    <property type="match status" value="2"/>
</dbReference>
<dbReference type="PANTHER" id="PTHR12526:SF630">
    <property type="entry name" value="GLYCOSYLTRANSFERASE"/>
    <property type="match status" value="1"/>
</dbReference>
<feature type="domain" description="Glycosyl transferase family 1" evidence="1">
    <location>
        <begin position="190"/>
        <end position="319"/>
    </location>
</feature>
<reference evidence="3" key="1">
    <citation type="submission" date="2016-10" db="EMBL/GenBank/DDBJ databases">
        <authorList>
            <person name="Varghese N."/>
            <person name="Submissions S."/>
        </authorList>
    </citation>
    <scope>NUCLEOTIDE SEQUENCE [LARGE SCALE GENOMIC DNA]</scope>
    <source>
        <strain evidence="3">DSM 23664</strain>
    </source>
</reference>
<keyword evidence="3" id="KW-1185">Reference proteome</keyword>
<proteinExistence type="predicted"/>
<evidence type="ECO:0000259" key="1">
    <source>
        <dbReference type="Pfam" id="PF00534"/>
    </source>
</evidence>
<dbReference type="STRING" id="753702.SAMN04488102_10332"/>
<sequence>MKNIGVFVDRWLSGGIESYLVSNFENMNLKNVTITILTTRKFSDLYDDRLQRMGIEIKELLPEGRDSELTRTFKSLRAFKEVLKNERYDVLHLNIYNGVSLVYSKIARECGVERVIAHSHNSAMGQVRLRTLKIISHKLGKLRYEKFVSDYWACSDLAGAWLFSEKHKDKVILMKNGIDTTKFRYDKEKRRAFREKYDLSENEWVLGNMGRLNNQKNQLFLLDIARELRKKGVSFTLLIAGEGELRNSIEAKITEYGLAKNVHLIGTVNDASSFYSAIDIFLLPSLFEGNPIVGIEAQCSGVKCLLADTITRQAKVIDTTVFLSLESPAAWVKVIDESRTVDQNRRFFDRIVKKNHYDISDTSRNLEMNLTN</sequence>